<feature type="transmembrane region" description="Helical" evidence="1">
    <location>
        <begin position="481"/>
        <end position="502"/>
    </location>
</feature>
<proteinExistence type="predicted"/>
<organism evidence="3 4">
    <name type="scientific">Sphingomonas rustica</name>
    <dbReference type="NCBI Taxonomy" id="3103142"/>
    <lineage>
        <taxon>Bacteria</taxon>
        <taxon>Pseudomonadati</taxon>
        <taxon>Pseudomonadota</taxon>
        <taxon>Alphaproteobacteria</taxon>
        <taxon>Sphingomonadales</taxon>
        <taxon>Sphingomonadaceae</taxon>
        <taxon>Sphingomonas</taxon>
    </lineage>
</organism>
<evidence type="ECO:0000313" key="3">
    <source>
        <dbReference type="EMBL" id="MEN3746259.1"/>
    </source>
</evidence>
<evidence type="ECO:0000313" key="4">
    <source>
        <dbReference type="Proteomes" id="UP001427805"/>
    </source>
</evidence>
<feature type="transmembrane region" description="Helical" evidence="1">
    <location>
        <begin position="418"/>
        <end position="438"/>
    </location>
</feature>
<dbReference type="EMBL" id="JBDIZK010000002">
    <property type="protein sequence ID" value="MEN3746259.1"/>
    <property type="molecule type" value="Genomic_DNA"/>
</dbReference>
<feature type="domain" description="Tyrosine-protein kinase G-rich" evidence="2">
    <location>
        <begin position="362"/>
        <end position="437"/>
    </location>
</feature>
<accession>A0ABV0B3V2</accession>
<dbReference type="InterPro" id="IPR014345">
    <property type="entry name" value="XrtA_polysacc_chain"/>
</dbReference>
<dbReference type="InterPro" id="IPR032807">
    <property type="entry name" value="GNVR"/>
</dbReference>
<dbReference type="PANTHER" id="PTHR32309:SF13">
    <property type="entry name" value="FERRIC ENTEROBACTIN TRANSPORT PROTEIN FEPE"/>
    <property type="match status" value="1"/>
</dbReference>
<name>A0ABV0B3V2_9SPHN</name>
<dbReference type="Proteomes" id="UP001427805">
    <property type="component" value="Unassembled WGS sequence"/>
</dbReference>
<dbReference type="InterPro" id="IPR050445">
    <property type="entry name" value="Bact_polysacc_biosynth/exp"/>
</dbReference>
<dbReference type="Pfam" id="PF13807">
    <property type="entry name" value="GNVR"/>
    <property type="match status" value="1"/>
</dbReference>
<dbReference type="NCBIfam" id="TIGR03007">
    <property type="entry name" value="pepcterm_ChnLen"/>
    <property type="match status" value="1"/>
</dbReference>
<evidence type="ECO:0000259" key="2">
    <source>
        <dbReference type="Pfam" id="PF13807"/>
    </source>
</evidence>
<protein>
    <submittedName>
        <fullName evidence="3">XrtA system polysaccharide chain length determinant</fullName>
    </submittedName>
</protein>
<keyword evidence="1" id="KW-0812">Transmembrane</keyword>
<dbReference type="RefSeq" id="WP_346245266.1">
    <property type="nucleotide sequence ID" value="NZ_JBDIZK010000002.1"/>
</dbReference>
<keyword evidence="4" id="KW-1185">Reference proteome</keyword>
<keyword evidence="1" id="KW-1133">Transmembrane helix</keyword>
<sequence length="508" mass="54047">MGSIFEEIRAAIHAVWMRRWIALAVAWVACLAGWLVVSQMPSSYESRARVFVQLRQILPTENAATQAEQQRDIDRVRQTLTSAVNLEKVVRGTDLAATVQTDRDLADRIAALQLMIKITAQQDNLFEISITAASGKLARQIAQKLIDLFVEDNLAGSRDQTSQSLRFLDQQIDARQKALQDADAKRNDFQARYLGTLPGTGSINDRVGQARQQLAQVDGDLAAAQSALTTINAQMAGTPASAPGGGGGAVASYGPARARLAAVQGQLSDARAKGYTENHPDVIALRSQLAAAQSAARGEPMVGGAAAAAAGNPLYMSLQAMRADKMTQVAALSQRKSAIQGDLAKLQSAMTDNPAAAAEQSQIERDYQVLKDQYDKLLSDREQVRIRSSVQNETDAVKFSVIDPPTQPRAPTAPNRTLLLTGVLIAGLGAGVAAAFALGQLNTTYSTAGRLERASGMPVIGSIGEVLDEVQVALRRRRLKLFAGGLAALGVAWVGLLGAEMIQRGMGA</sequence>
<feature type="transmembrane region" description="Helical" evidence="1">
    <location>
        <begin position="20"/>
        <end position="37"/>
    </location>
</feature>
<dbReference type="PANTHER" id="PTHR32309">
    <property type="entry name" value="TYROSINE-PROTEIN KINASE"/>
    <property type="match status" value="1"/>
</dbReference>
<gene>
    <name evidence="3" type="ORF">TPR58_03700</name>
</gene>
<comment type="caution">
    <text evidence="3">The sequence shown here is derived from an EMBL/GenBank/DDBJ whole genome shotgun (WGS) entry which is preliminary data.</text>
</comment>
<reference evidence="3 4" key="1">
    <citation type="submission" date="2024-05" db="EMBL/GenBank/DDBJ databases">
        <title>Sphingomonas sp. HF-S3 16S ribosomal RNA gene Genome sequencing and assembly.</title>
        <authorList>
            <person name="Lee H."/>
        </authorList>
    </citation>
    <scope>NUCLEOTIDE SEQUENCE [LARGE SCALE GENOMIC DNA]</scope>
    <source>
        <strain evidence="3 4">HF-S3</strain>
    </source>
</reference>
<keyword evidence="1" id="KW-0472">Membrane</keyword>
<evidence type="ECO:0000256" key="1">
    <source>
        <dbReference type="SAM" id="Phobius"/>
    </source>
</evidence>